<feature type="domain" description="ComEC/Rec2-related protein" evidence="7">
    <location>
        <begin position="230"/>
        <end position="513"/>
    </location>
</feature>
<reference evidence="9 10" key="1">
    <citation type="submission" date="2023-03" db="EMBL/GenBank/DDBJ databases">
        <title>Host association and intracellularity evolved multiple times independently in the Rickettsiales.</title>
        <authorList>
            <person name="Castelli M."/>
            <person name="Nardi T."/>
            <person name="Gammuto L."/>
            <person name="Bellinzona G."/>
            <person name="Sabaneyeva E."/>
            <person name="Potekhin A."/>
            <person name="Serra V."/>
            <person name="Petroni G."/>
            <person name="Sassera D."/>
        </authorList>
    </citation>
    <scope>NUCLEOTIDE SEQUENCE [LARGE SCALE GENOMIC DNA]</scope>
    <source>
        <strain evidence="9 10">Sr 2-6</strain>
    </source>
</reference>
<dbReference type="Pfam" id="PF13567">
    <property type="entry name" value="DUF4131"/>
    <property type="match status" value="1"/>
</dbReference>
<dbReference type="RefSeq" id="WP_322776679.1">
    <property type="nucleotide sequence ID" value="NZ_JARJFB010000046.1"/>
</dbReference>
<keyword evidence="2" id="KW-1003">Cell membrane</keyword>
<dbReference type="PANTHER" id="PTHR30619">
    <property type="entry name" value="DNA INTERNALIZATION/COMPETENCE PROTEIN COMEC/REC2"/>
    <property type="match status" value="1"/>
</dbReference>
<evidence type="ECO:0000256" key="4">
    <source>
        <dbReference type="ARBA" id="ARBA00022989"/>
    </source>
</evidence>
<dbReference type="EMBL" id="JARJFB010000046">
    <property type="protein sequence ID" value="MEA0970777.1"/>
    <property type="molecule type" value="Genomic_DNA"/>
</dbReference>
<keyword evidence="5 6" id="KW-0472">Membrane</keyword>
<evidence type="ECO:0000256" key="2">
    <source>
        <dbReference type="ARBA" id="ARBA00022475"/>
    </source>
</evidence>
<name>A0ABU5NCA9_9RICK</name>
<evidence type="ECO:0000256" key="5">
    <source>
        <dbReference type="ARBA" id="ARBA00023136"/>
    </source>
</evidence>
<dbReference type="InterPro" id="IPR004477">
    <property type="entry name" value="ComEC_N"/>
</dbReference>
<feature type="transmembrane region" description="Helical" evidence="6">
    <location>
        <begin position="335"/>
        <end position="354"/>
    </location>
</feature>
<dbReference type="Pfam" id="PF03772">
    <property type="entry name" value="Competence"/>
    <property type="match status" value="1"/>
</dbReference>
<comment type="caution">
    <text evidence="9">The sequence shown here is derived from an EMBL/GenBank/DDBJ whole genome shotgun (WGS) entry which is preliminary data.</text>
</comment>
<evidence type="ECO:0000259" key="7">
    <source>
        <dbReference type="Pfam" id="PF03772"/>
    </source>
</evidence>
<evidence type="ECO:0000256" key="3">
    <source>
        <dbReference type="ARBA" id="ARBA00022692"/>
    </source>
</evidence>
<protein>
    <submittedName>
        <fullName evidence="9">ComEC/Rec2 family competence protein</fullName>
    </submittedName>
</protein>
<accession>A0ABU5NCA9</accession>
<organism evidence="9 10">
    <name type="scientific">Candidatus Megaera venefica</name>
    <dbReference type="NCBI Taxonomy" id="2055910"/>
    <lineage>
        <taxon>Bacteria</taxon>
        <taxon>Pseudomonadati</taxon>
        <taxon>Pseudomonadota</taxon>
        <taxon>Alphaproteobacteria</taxon>
        <taxon>Rickettsiales</taxon>
        <taxon>Rickettsiaceae</taxon>
        <taxon>Candidatus Megaera</taxon>
    </lineage>
</organism>
<keyword evidence="3 6" id="KW-0812">Transmembrane</keyword>
<sequence length="663" mass="74743">MNINYFRRKLEEEYHHLSLWFFVSFIFGIIYFFQNVFVFSSYYSLVISIPLVLLALYFKNKDIVIFFIITCCASFFIGFFVSNLRTSLVETKPIQKIVVTDVTGEVIAIKPSLRGMQITLIDAKIDNESLSKVRINIGQKLATDLDYGVKVKLRAKLFPLSSSVLPGTFDFGFYMYMSGIEASGYALTSPEVISQKNSSFNDFIQRLRAKIYSRLVGVMGSREGNFAAAILIGETKAIPIDVAKNMRDSGIAHILSVSGLHLSLVAMLFFISSRALLNCSNFFAYNTNVKVIAAIISIIGSFAYLHISGANIAASRAFIMTSIFIVSTIWGRSPYPLRSVMIAAFLILLFLPEYVLHPSFQLSFAAVLCLISGYEFYMKNKSILGNSKGIVSSIKLYIFANIYSSLLASIMTAPYVIYHFYKFANYSILMNLIAVPMMSFFMMPLVLIASILMPIGLDSPVLKLLSYFISIVIDSADFVVKLPGAVWAVGHITPLSLVVFTIGFFWLSLWQTRWRLAGFIIILCSLLMMIFAAKPDFIYDHSLKIIATKNEDGQFQIFSEEKIPAFTADYWVSWFGQKEAKMSIMPITRTDRLFKLANGKTVSLNYWRCLDSDVSIITSKKIQCDSSLNQVISNSEIIEYKQVMLYCSSDKTCQVKFGKKKGW</sequence>
<feature type="transmembrane region" description="Helical" evidence="6">
    <location>
        <begin position="14"/>
        <end position="33"/>
    </location>
</feature>
<evidence type="ECO:0000259" key="8">
    <source>
        <dbReference type="Pfam" id="PF13567"/>
    </source>
</evidence>
<feature type="transmembrane region" description="Helical" evidence="6">
    <location>
        <begin position="398"/>
        <end position="421"/>
    </location>
</feature>
<evidence type="ECO:0000256" key="6">
    <source>
        <dbReference type="SAM" id="Phobius"/>
    </source>
</evidence>
<dbReference type="Proteomes" id="UP001291687">
    <property type="component" value="Unassembled WGS sequence"/>
</dbReference>
<evidence type="ECO:0000256" key="1">
    <source>
        <dbReference type="ARBA" id="ARBA00004651"/>
    </source>
</evidence>
<dbReference type="NCBIfam" id="TIGR00360">
    <property type="entry name" value="ComEC_N-term"/>
    <property type="match status" value="1"/>
</dbReference>
<feature type="transmembrane region" description="Helical" evidence="6">
    <location>
        <begin position="291"/>
        <end position="314"/>
    </location>
</feature>
<evidence type="ECO:0000313" key="9">
    <source>
        <dbReference type="EMBL" id="MEA0970777.1"/>
    </source>
</evidence>
<proteinExistence type="predicted"/>
<feature type="transmembrane region" description="Helical" evidence="6">
    <location>
        <begin position="486"/>
        <end position="507"/>
    </location>
</feature>
<comment type="subcellular location">
    <subcellularLocation>
        <location evidence="1">Cell membrane</location>
        <topology evidence="1">Multi-pass membrane protein</topology>
    </subcellularLocation>
</comment>
<evidence type="ECO:0000313" key="10">
    <source>
        <dbReference type="Proteomes" id="UP001291687"/>
    </source>
</evidence>
<feature type="transmembrane region" description="Helical" evidence="6">
    <location>
        <begin position="427"/>
        <end position="452"/>
    </location>
</feature>
<keyword evidence="10" id="KW-1185">Reference proteome</keyword>
<dbReference type="InterPro" id="IPR052159">
    <property type="entry name" value="Competence_DNA_uptake"/>
</dbReference>
<feature type="transmembrane region" description="Helical" evidence="6">
    <location>
        <begin position="64"/>
        <end position="84"/>
    </location>
</feature>
<feature type="transmembrane region" description="Helical" evidence="6">
    <location>
        <begin position="514"/>
        <end position="533"/>
    </location>
</feature>
<keyword evidence="4 6" id="KW-1133">Transmembrane helix</keyword>
<gene>
    <name evidence="9" type="ORF">Megvenef_00746</name>
</gene>
<feature type="transmembrane region" description="Helical" evidence="6">
    <location>
        <begin position="251"/>
        <end position="271"/>
    </location>
</feature>
<dbReference type="PANTHER" id="PTHR30619:SF1">
    <property type="entry name" value="RECOMBINATION PROTEIN 2"/>
    <property type="match status" value="1"/>
</dbReference>
<feature type="domain" description="DUF4131" evidence="8">
    <location>
        <begin position="40"/>
        <end position="186"/>
    </location>
</feature>
<dbReference type="InterPro" id="IPR025405">
    <property type="entry name" value="DUF4131"/>
</dbReference>